<evidence type="ECO:0000256" key="1">
    <source>
        <dbReference type="ARBA" id="ARBA00004651"/>
    </source>
</evidence>
<evidence type="ECO:0000256" key="8">
    <source>
        <dbReference type="SAM" id="MobiDB-lite"/>
    </source>
</evidence>
<keyword evidence="12" id="KW-1185">Reference proteome</keyword>
<evidence type="ECO:0000313" key="12">
    <source>
        <dbReference type="Proteomes" id="UP000639859"/>
    </source>
</evidence>
<comment type="subcellular location">
    <subcellularLocation>
        <location evidence="1">Cell membrane</location>
        <topology evidence="1">Multi-pass membrane protein</topology>
    </subcellularLocation>
</comment>
<evidence type="ECO:0000256" key="4">
    <source>
        <dbReference type="ARBA" id="ARBA00022679"/>
    </source>
</evidence>
<evidence type="ECO:0000256" key="2">
    <source>
        <dbReference type="ARBA" id="ARBA00022475"/>
    </source>
</evidence>
<evidence type="ECO:0000313" key="11">
    <source>
        <dbReference type="EMBL" id="MBI1685943.1"/>
    </source>
</evidence>
<reference evidence="11 12" key="1">
    <citation type="submission" date="2020-11" db="EMBL/GenBank/DDBJ databases">
        <title>genome sequence of strain KACC 18849.</title>
        <authorList>
            <person name="Gao J."/>
            <person name="Zhang X."/>
        </authorList>
    </citation>
    <scope>NUCLEOTIDE SEQUENCE [LARGE SCALE GENOMIC DNA]</scope>
    <source>
        <strain evidence="11 12">KACC 18849</strain>
    </source>
</reference>
<organism evidence="11 12">
    <name type="scientific">Caulobacter hibisci</name>
    <dbReference type="NCBI Taxonomy" id="2035993"/>
    <lineage>
        <taxon>Bacteria</taxon>
        <taxon>Pseudomonadati</taxon>
        <taxon>Pseudomonadota</taxon>
        <taxon>Alphaproteobacteria</taxon>
        <taxon>Caulobacterales</taxon>
        <taxon>Caulobacteraceae</taxon>
        <taxon>Caulobacter</taxon>
    </lineage>
</organism>
<dbReference type="Proteomes" id="UP000639859">
    <property type="component" value="Unassembled WGS sequence"/>
</dbReference>
<evidence type="ECO:0000256" key="5">
    <source>
        <dbReference type="ARBA" id="ARBA00022692"/>
    </source>
</evidence>
<feature type="compositionally biased region" description="Basic and acidic residues" evidence="8">
    <location>
        <begin position="518"/>
        <end position="527"/>
    </location>
</feature>
<sequence>MIANALPTPESEARAWRLTLIAVAALTIVRVLAIFSTPLELYPDEAQYWLWSRTLDFGYYSKPPMVAWVIWLTTSIGGDAEPWLRLGAPLLHGATALIVHRIAKRLYGGWAGLAAAAVYALMPGVQLSSGVIGTDAPLLFFLALTIWAYVSLPAAEAGRQRLLTAAGLGAALGLAFLSKYAAIYVLVSIGAHLLLSREARKVWTWPMGLAFFGVLIAVFAPNLIWNAAHKFATVEHTAANANWGAKSLFNPRELVEFIGSQFGVFGPVPFGVLLGGGIVLAVRKRLQPADVLLLCFALPPLLTVAGQAFVSRANANWAAAAYVAGSVLAAGWMLRWGARRWLIAGLALQAAFAGLFVACLMSPRLADGIGLANSFKRVRGWDQTVQAIINRAREEQAGARLSSVAVDDRFLFNVAAYYGRDYWGTVGAPPLRIWVHEAHPQNQAETEAPMTQAYGRRTLIASLEGVYKAKIEQDFKATSGDEIVRVRLDRKRARRTDLFIAEGFAPVPRDPKTGLPPDPEKGGSTKR</sequence>
<evidence type="ECO:0000256" key="9">
    <source>
        <dbReference type="SAM" id="Phobius"/>
    </source>
</evidence>
<proteinExistence type="predicted"/>
<keyword evidence="3" id="KW-0328">Glycosyltransferase</keyword>
<dbReference type="PANTHER" id="PTHR33908:SF11">
    <property type="entry name" value="MEMBRANE PROTEIN"/>
    <property type="match status" value="1"/>
</dbReference>
<dbReference type="EMBL" id="JADWOX010000017">
    <property type="protein sequence ID" value="MBI1685943.1"/>
    <property type="molecule type" value="Genomic_DNA"/>
</dbReference>
<feature type="transmembrane region" description="Helical" evidence="9">
    <location>
        <begin position="106"/>
        <end position="125"/>
    </location>
</feature>
<dbReference type="Pfam" id="PF13231">
    <property type="entry name" value="PMT_2"/>
    <property type="match status" value="1"/>
</dbReference>
<keyword evidence="2" id="KW-1003">Cell membrane</keyword>
<feature type="transmembrane region" description="Helical" evidence="9">
    <location>
        <begin position="341"/>
        <end position="363"/>
    </location>
</feature>
<evidence type="ECO:0000256" key="7">
    <source>
        <dbReference type="ARBA" id="ARBA00023136"/>
    </source>
</evidence>
<evidence type="ECO:0000256" key="3">
    <source>
        <dbReference type="ARBA" id="ARBA00022676"/>
    </source>
</evidence>
<accession>A0ABS0T247</accession>
<dbReference type="RefSeq" id="WP_198577844.1">
    <property type="nucleotide sequence ID" value="NZ_JADWOX010000017.1"/>
</dbReference>
<feature type="transmembrane region" description="Helical" evidence="9">
    <location>
        <begin position="15"/>
        <end position="35"/>
    </location>
</feature>
<comment type="caution">
    <text evidence="11">The sequence shown here is derived from an EMBL/GenBank/DDBJ whole genome shotgun (WGS) entry which is preliminary data.</text>
</comment>
<feature type="transmembrane region" description="Helical" evidence="9">
    <location>
        <begin position="316"/>
        <end position="334"/>
    </location>
</feature>
<feature type="transmembrane region" description="Helical" evidence="9">
    <location>
        <begin position="203"/>
        <end position="225"/>
    </location>
</feature>
<feature type="domain" description="Glycosyltransferase RgtA/B/C/D-like" evidence="10">
    <location>
        <begin position="61"/>
        <end position="225"/>
    </location>
</feature>
<evidence type="ECO:0000259" key="10">
    <source>
        <dbReference type="Pfam" id="PF13231"/>
    </source>
</evidence>
<evidence type="ECO:0000256" key="6">
    <source>
        <dbReference type="ARBA" id="ARBA00022989"/>
    </source>
</evidence>
<feature type="region of interest" description="Disordered" evidence="8">
    <location>
        <begin position="504"/>
        <end position="527"/>
    </location>
</feature>
<dbReference type="InterPro" id="IPR038731">
    <property type="entry name" value="RgtA/B/C-like"/>
</dbReference>
<name>A0ABS0T247_9CAUL</name>
<keyword evidence="6 9" id="KW-1133">Transmembrane helix</keyword>
<dbReference type="PANTHER" id="PTHR33908">
    <property type="entry name" value="MANNOSYLTRANSFERASE YKCB-RELATED"/>
    <property type="match status" value="1"/>
</dbReference>
<feature type="transmembrane region" description="Helical" evidence="9">
    <location>
        <begin position="162"/>
        <end position="183"/>
    </location>
</feature>
<keyword evidence="4" id="KW-0808">Transferase</keyword>
<keyword evidence="7 9" id="KW-0472">Membrane</keyword>
<protein>
    <submittedName>
        <fullName evidence="11">Glycosyltransferase family 39 protein</fullName>
    </submittedName>
</protein>
<dbReference type="InterPro" id="IPR050297">
    <property type="entry name" value="LipidA_mod_glycosyltrf_83"/>
</dbReference>
<feature type="transmembrane region" description="Helical" evidence="9">
    <location>
        <begin position="131"/>
        <end position="150"/>
    </location>
</feature>
<keyword evidence="5 9" id="KW-0812">Transmembrane</keyword>
<gene>
    <name evidence="11" type="ORF">I4Q42_19920</name>
</gene>
<feature type="transmembrane region" description="Helical" evidence="9">
    <location>
        <begin position="291"/>
        <end position="310"/>
    </location>
</feature>